<reference evidence="8 9" key="1">
    <citation type="submission" date="2024-03" db="EMBL/GenBank/DDBJ databases">
        <title>Ignisphaera cupida sp. nov., a hyperthermophilic hydrolytic archaeon from a hot spring of Kamchatka, and proposal of Ignisphaeraceae fam. nov.</title>
        <authorList>
            <person name="Podosokorskaya O.A."/>
            <person name="Elcheninov A.G."/>
            <person name="Maltseva A.I."/>
            <person name="Zayulina K.S."/>
            <person name="Novikov A."/>
            <person name="Merkel A.Y."/>
        </authorList>
    </citation>
    <scope>NUCLEOTIDE SEQUENCE [LARGE SCALE GENOMIC DNA]</scope>
    <source>
        <strain evidence="8 9">38H-sp</strain>
    </source>
</reference>
<dbReference type="PANTHER" id="PTHR30636">
    <property type="entry name" value="UPF0701 PROTEIN YICC"/>
    <property type="match status" value="1"/>
</dbReference>
<dbReference type="Pfam" id="PF03755">
    <property type="entry name" value="YicC-like_N"/>
    <property type="match status" value="1"/>
</dbReference>
<comment type="caution">
    <text evidence="8">The sequence shown here is derived from an EMBL/GenBank/DDBJ whole genome shotgun (WGS) entry which is preliminary data.</text>
</comment>
<comment type="similarity">
    <text evidence="5">Belongs to the YicC/YloC family.</text>
</comment>
<evidence type="ECO:0000256" key="2">
    <source>
        <dbReference type="ARBA" id="ARBA00022722"/>
    </source>
</evidence>
<dbReference type="EC" id="3.1.-.-" evidence="8"/>
<accession>A0ABU9UB16</accession>
<dbReference type="InterPro" id="IPR013551">
    <property type="entry name" value="YicC-like_C"/>
</dbReference>
<comment type="cofactor">
    <cofactor evidence="1">
        <name>a divalent metal cation</name>
        <dbReference type="ChEBI" id="CHEBI:60240"/>
    </cofactor>
</comment>
<proteinExistence type="inferred from homology"/>
<evidence type="ECO:0000256" key="5">
    <source>
        <dbReference type="ARBA" id="ARBA00035648"/>
    </source>
</evidence>
<keyword evidence="3" id="KW-0255">Endonuclease</keyword>
<evidence type="ECO:0000313" key="8">
    <source>
        <dbReference type="EMBL" id="MEM5947856.1"/>
    </source>
</evidence>
<dbReference type="Proteomes" id="UP001466331">
    <property type="component" value="Unassembled WGS sequence"/>
</dbReference>
<evidence type="ECO:0000256" key="3">
    <source>
        <dbReference type="ARBA" id="ARBA00022759"/>
    </source>
</evidence>
<evidence type="ECO:0000256" key="1">
    <source>
        <dbReference type="ARBA" id="ARBA00001968"/>
    </source>
</evidence>
<dbReference type="GO" id="GO:0016787">
    <property type="term" value="F:hydrolase activity"/>
    <property type="evidence" value="ECO:0007669"/>
    <property type="project" value="UniProtKB-KW"/>
</dbReference>
<evidence type="ECO:0000259" key="7">
    <source>
        <dbReference type="Pfam" id="PF08340"/>
    </source>
</evidence>
<evidence type="ECO:0000259" key="6">
    <source>
        <dbReference type="Pfam" id="PF03755"/>
    </source>
</evidence>
<evidence type="ECO:0000256" key="4">
    <source>
        <dbReference type="ARBA" id="ARBA00022801"/>
    </source>
</evidence>
<evidence type="ECO:0000313" key="9">
    <source>
        <dbReference type="Proteomes" id="UP001466331"/>
    </source>
</evidence>
<name>A0ABU9UB16_9SPIR</name>
<dbReference type="InterPro" id="IPR005229">
    <property type="entry name" value="YicC/YloC-like"/>
</dbReference>
<dbReference type="InterPro" id="IPR013527">
    <property type="entry name" value="YicC-like_N"/>
</dbReference>
<feature type="domain" description="Endoribonuclease YicC-like C-terminal" evidence="7">
    <location>
        <begin position="170"/>
        <end position="288"/>
    </location>
</feature>
<keyword evidence="4 8" id="KW-0378">Hydrolase</keyword>
<feature type="domain" description="Endoribonuclease YicC-like N-terminal" evidence="6">
    <location>
        <begin position="1"/>
        <end position="152"/>
    </location>
</feature>
<dbReference type="PANTHER" id="PTHR30636:SF3">
    <property type="entry name" value="UPF0701 PROTEIN YICC"/>
    <property type="match status" value="1"/>
</dbReference>
<gene>
    <name evidence="8" type="ORF">WKV44_04805</name>
</gene>
<dbReference type="EMBL" id="JBCHKQ010000002">
    <property type="protein sequence ID" value="MEM5947856.1"/>
    <property type="molecule type" value="Genomic_DNA"/>
</dbReference>
<organism evidence="8 9">
    <name type="scientific">Rarispira pelagica</name>
    <dbReference type="NCBI Taxonomy" id="3141764"/>
    <lineage>
        <taxon>Bacteria</taxon>
        <taxon>Pseudomonadati</taxon>
        <taxon>Spirochaetota</taxon>
        <taxon>Spirochaetia</taxon>
        <taxon>Winmispirales</taxon>
        <taxon>Winmispiraceae</taxon>
        <taxon>Rarispira</taxon>
    </lineage>
</organism>
<sequence length="288" mass="33169">MRSMTGYAYKEAANNRWNVSVEIKGYNNRFMELFVGLPSYFSMIEPEVRKLVSTRIQRGKVEVYIRVKELEEKINVNVDYELLDAYLSAFYQIKKKRKLSGKITLDNLITVGGFLKTEKDLSPDEFMDFLTPVLDKAMYDFIETKEREGKATKGDILSQLTHVEDGLANIKTRAAELEAMFKEQLTIRMQELLSGAVDEQRMLAELAVLLTKYSVNEEISRLEAHIKLFKELADSDIPVGKKLDFLCQEMNREINTIGSKSTIVEISQKVVDMKDAVENIREQLRNIE</sequence>
<keyword evidence="9" id="KW-1185">Reference proteome</keyword>
<keyword evidence="2" id="KW-0540">Nuclease</keyword>
<dbReference type="Pfam" id="PF08340">
    <property type="entry name" value="YicC-like_C"/>
    <property type="match status" value="1"/>
</dbReference>
<dbReference type="NCBIfam" id="TIGR00255">
    <property type="entry name" value="YicC/YloC family endoribonuclease"/>
    <property type="match status" value="1"/>
</dbReference>
<dbReference type="RefSeq" id="WP_420069304.1">
    <property type="nucleotide sequence ID" value="NZ_JBCHKQ010000002.1"/>
</dbReference>
<protein>
    <submittedName>
        <fullName evidence="8">YicC/YloC family endoribonuclease</fullName>
        <ecNumber evidence="8">3.1.-.-</ecNumber>
    </submittedName>
</protein>